<sequence length="116" mass="13406">MSSNGPPRNYCGALEVRHVLNGQNGGSTLKFCEHCVFEKQKRIKFTKGFHNTKGTLNYIHFDLWGPSRVFFLKKKSDVLATFKEWKIMVEKQTRKQVKHLHTGNGLEFCSDEFNAL</sequence>
<protein>
    <recommendedName>
        <fullName evidence="3">Integrase catalytic domain-containing protein</fullName>
    </recommendedName>
</protein>
<proteinExistence type="predicted"/>
<comment type="caution">
    <text evidence="1">The sequence shown here is derived from an EMBL/GenBank/DDBJ whole genome shotgun (WGS) entry which is preliminary data.</text>
</comment>
<accession>A0A438FWF6</accession>
<evidence type="ECO:0000313" key="2">
    <source>
        <dbReference type="Proteomes" id="UP000288805"/>
    </source>
</evidence>
<gene>
    <name evidence="1" type="ORF">CK203_052271</name>
</gene>
<organism evidence="1 2">
    <name type="scientific">Vitis vinifera</name>
    <name type="common">Grape</name>
    <dbReference type="NCBI Taxonomy" id="29760"/>
    <lineage>
        <taxon>Eukaryota</taxon>
        <taxon>Viridiplantae</taxon>
        <taxon>Streptophyta</taxon>
        <taxon>Embryophyta</taxon>
        <taxon>Tracheophyta</taxon>
        <taxon>Spermatophyta</taxon>
        <taxon>Magnoliopsida</taxon>
        <taxon>eudicotyledons</taxon>
        <taxon>Gunneridae</taxon>
        <taxon>Pentapetalae</taxon>
        <taxon>rosids</taxon>
        <taxon>Vitales</taxon>
        <taxon>Vitaceae</taxon>
        <taxon>Viteae</taxon>
        <taxon>Vitis</taxon>
    </lineage>
</organism>
<dbReference type="AlphaFoldDB" id="A0A438FWF6"/>
<dbReference type="PANTHER" id="PTHR42648:SF31">
    <property type="entry name" value="RNA-DIRECTED DNA POLYMERASE"/>
    <property type="match status" value="1"/>
</dbReference>
<reference evidence="1 2" key="1">
    <citation type="journal article" date="2018" name="PLoS Genet.">
        <title>Population sequencing reveals clonal diversity and ancestral inbreeding in the grapevine cultivar Chardonnay.</title>
        <authorList>
            <person name="Roach M.J."/>
            <person name="Johnson D.L."/>
            <person name="Bohlmann J."/>
            <person name="van Vuuren H.J."/>
            <person name="Jones S.J."/>
            <person name="Pretorius I.S."/>
            <person name="Schmidt S.A."/>
            <person name="Borneman A.R."/>
        </authorList>
    </citation>
    <scope>NUCLEOTIDE SEQUENCE [LARGE SCALE GENOMIC DNA]</scope>
    <source>
        <strain evidence="2">cv. Chardonnay</strain>
        <tissue evidence="1">Leaf</tissue>
    </source>
</reference>
<dbReference type="EMBL" id="QGNW01000723">
    <property type="protein sequence ID" value="RVW64293.1"/>
    <property type="molecule type" value="Genomic_DNA"/>
</dbReference>
<name>A0A438FWF6_VITVI</name>
<evidence type="ECO:0008006" key="3">
    <source>
        <dbReference type="Google" id="ProtNLM"/>
    </source>
</evidence>
<dbReference type="PANTHER" id="PTHR42648">
    <property type="entry name" value="TRANSPOSASE, PUTATIVE-RELATED"/>
    <property type="match status" value="1"/>
</dbReference>
<dbReference type="Proteomes" id="UP000288805">
    <property type="component" value="Unassembled WGS sequence"/>
</dbReference>
<dbReference type="InterPro" id="IPR039537">
    <property type="entry name" value="Retrotran_Ty1/copia-like"/>
</dbReference>
<evidence type="ECO:0000313" key="1">
    <source>
        <dbReference type="EMBL" id="RVW64293.1"/>
    </source>
</evidence>